<organism evidence="1">
    <name type="scientific">Tanacetum cinerariifolium</name>
    <name type="common">Dalmatian daisy</name>
    <name type="synonym">Chrysanthemum cinerariifolium</name>
    <dbReference type="NCBI Taxonomy" id="118510"/>
    <lineage>
        <taxon>Eukaryota</taxon>
        <taxon>Viridiplantae</taxon>
        <taxon>Streptophyta</taxon>
        <taxon>Embryophyta</taxon>
        <taxon>Tracheophyta</taxon>
        <taxon>Spermatophyta</taxon>
        <taxon>Magnoliopsida</taxon>
        <taxon>eudicotyledons</taxon>
        <taxon>Gunneridae</taxon>
        <taxon>Pentapetalae</taxon>
        <taxon>asterids</taxon>
        <taxon>campanulids</taxon>
        <taxon>Asterales</taxon>
        <taxon>Asteraceae</taxon>
        <taxon>Asteroideae</taxon>
        <taxon>Anthemideae</taxon>
        <taxon>Anthemidinae</taxon>
        <taxon>Tanacetum</taxon>
    </lineage>
</organism>
<evidence type="ECO:0000313" key="1">
    <source>
        <dbReference type="EMBL" id="GFD61328.1"/>
    </source>
</evidence>
<comment type="caution">
    <text evidence="1">The sequence shown here is derived from an EMBL/GenBank/DDBJ whole genome shotgun (WGS) entry which is preliminary data.</text>
</comment>
<protein>
    <submittedName>
        <fullName evidence="1">Uncharacterized protein</fullName>
    </submittedName>
</protein>
<reference evidence="1" key="1">
    <citation type="journal article" date="2019" name="Sci. Rep.">
        <title>Draft genome of Tanacetum cinerariifolium, the natural source of mosquito coil.</title>
        <authorList>
            <person name="Yamashiro T."/>
            <person name="Shiraishi A."/>
            <person name="Satake H."/>
            <person name="Nakayama K."/>
        </authorList>
    </citation>
    <scope>NUCLEOTIDE SEQUENCE</scope>
</reference>
<gene>
    <name evidence="1" type="ORF">Tci_933297</name>
</gene>
<accession>A0A699XTJ4</accession>
<dbReference type="AlphaFoldDB" id="A0A699XTJ4"/>
<sequence length="69" mass="7746">MQPSGQQRAHYRHETALSPIGPAWVGTNRPPWQWVVVIRLITGPGRVRGQGIVDDQKGRAKSKKVLHKI</sequence>
<dbReference type="EMBL" id="BKCJ011889705">
    <property type="protein sequence ID" value="GFD61328.1"/>
    <property type="molecule type" value="Genomic_DNA"/>
</dbReference>
<name>A0A699XTJ4_TANCI</name>
<proteinExistence type="predicted"/>